<feature type="region of interest" description="Disordered" evidence="1">
    <location>
        <begin position="361"/>
        <end position="401"/>
    </location>
</feature>
<evidence type="ECO:0000313" key="4">
    <source>
        <dbReference type="Proteomes" id="UP000009046"/>
    </source>
</evidence>
<reference evidence="2" key="2">
    <citation type="submission" date="2007-04" db="EMBL/GenBank/DDBJ databases">
        <title>The genome of the human body louse.</title>
        <authorList>
            <consortium name="The Human Body Louse Genome Consortium"/>
            <person name="Kirkness E."/>
            <person name="Walenz B."/>
            <person name="Hass B."/>
            <person name="Bruggner R."/>
            <person name="Strausberg R."/>
        </authorList>
    </citation>
    <scope>NUCLEOTIDE SEQUENCE</scope>
    <source>
        <strain evidence="2">USDA</strain>
    </source>
</reference>
<proteinExistence type="predicted"/>
<gene>
    <name evidence="3" type="primary">8239036</name>
    <name evidence="2" type="ORF">Phum_PHUM055330</name>
</gene>
<evidence type="ECO:0000313" key="2">
    <source>
        <dbReference type="EMBL" id="EEB10647.1"/>
    </source>
</evidence>
<evidence type="ECO:0000256" key="1">
    <source>
        <dbReference type="SAM" id="MobiDB-lite"/>
    </source>
</evidence>
<dbReference type="EnsemblMetazoa" id="PHUM055330-RA">
    <property type="protein sequence ID" value="PHUM055330-PA"/>
    <property type="gene ID" value="PHUM055330"/>
</dbReference>
<dbReference type="OrthoDB" id="7449100at2759"/>
<accession>E0VB91</accession>
<feature type="region of interest" description="Disordered" evidence="1">
    <location>
        <begin position="288"/>
        <end position="314"/>
    </location>
</feature>
<dbReference type="CTD" id="8239036"/>
<dbReference type="InParanoid" id="E0VB91"/>
<dbReference type="VEuPathDB" id="VectorBase:PHUM055330"/>
<dbReference type="EMBL" id="DS235023">
    <property type="protein sequence ID" value="EEB10647.1"/>
    <property type="molecule type" value="Genomic_DNA"/>
</dbReference>
<dbReference type="AlphaFoldDB" id="E0VB91"/>
<evidence type="ECO:0000313" key="3">
    <source>
        <dbReference type="EnsemblMetazoa" id="PHUM055330-PA"/>
    </source>
</evidence>
<dbReference type="EMBL" id="AAZO01000652">
    <property type="status" value="NOT_ANNOTATED_CDS"/>
    <property type="molecule type" value="Genomic_DNA"/>
</dbReference>
<protein>
    <submittedName>
        <fullName evidence="2 3">Uncharacterized protein</fullName>
    </submittedName>
</protein>
<dbReference type="PANTHER" id="PTHR10773">
    <property type="entry name" value="DNA-DIRECTED RNA POLYMERASES I, II, AND III SUBUNIT RPABC2"/>
    <property type="match status" value="1"/>
</dbReference>
<organism>
    <name type="scientific">Pediculus humanus subsp. corporis</name>
    <name type="common">Body louse</name>
    <dbReference type="NCBI Taxonomy" id="121224"/>
    <lineage>
        <taxon>Eukaryota</taxon>
        <taxon>Metazoa</taxon>
        <taxon>Ecdysozoa</taxon>
        <taxon>Arthropoda</taxon>
        <taxon>Hexapoda</taxon>
        <taxon>Insecta</taxon>
        <taxon>Pterygota</taxon>
        <taxon>Neoptera</taxon>
        <taxon>Paraneoptera</taxon>
        <taxon>Psocodea</taxon>
        <taxon>Troctomorpha</taxon>
        <taxon>Phthiraptera</taxon>
        <taxon>Anoplura</taxon>
        <taxon>Pediculidae</taxon>
        <taxon>Pediculus</taxon>
    </lineage>
</organism>
<dbReference type="KEGG" id="phu:Phum_PHUM055330"/>
<dbReference type="PANTHER" id="PTHR10773:SF19">
    <property type="match status" value="1"/>
</dbReference>
<dbReference type="GeneID" id="8239036"/>
<reference evidence="2" key="1">
    <citation type="submission" date="2007-04" db="EMBL/GenBank/DDBJ databases">
        <title>Annotation of Pediculus humanus corporis strain USDA.</title>
        <authorList>
            <person name="Kirkness E."/>
            <person name="Hannick L."/>
            <person name="Hass B."/>
            <person name="Bruggner R."/>
            <person name="Lawson D."/>
            <person name="Bidwell S."/>
            <person name="Joardar V."/>
            <person name="Caler E."/>
            <person name="Walenz B."/>
            <person name="Inman J."/>
            <person name="Schobel S."/>
            <person name="Galinsky K."/>
            <person name="Amedeo P."/>
            <person name="Strausberg R."/>
        </authorList>
    </citation>
    <scope>NUCLEOTIDE SEQUENCE</scope>
    <source>
        <strain evidence="2">USDA</strain>
    </source>
</reference>
<dbReference type="eggNOG" id="ENOG502SJTH">
    <property type="taxonomic scope" value="Eukaryota"/>
</dbReference>
<dbReference type="RefSeq" id="XP_002423385.1">
    <property type="nucleotide sequence ID" value="XM_002423340.1"/>
</dbReference>
<reference evidence="3" key="3">
    <citation type="submission" date="2021-02" db="UniProtKB">
        <authorList>
            <consortium name="EnsemblMetazoa"/>
        </authorList>
    </citation>
    <scope>IDENTIFICATION</scope>
    <source>
        <strain evidence="3">USDA</strain>
    </source>
</reference>
<feature type="compositionally biased region" description="Low complexity" evidence="1">
    <location>
        <begin position="375"/>
        <end position="390"/>
    </location>
</feature>
<keyword evidence="4" id="KW-1185">Reference proteome</keyword>
<dbReference type="Proteomes" id="UP000009046">
    <property type="component" value="Unassembled WGS sequence"/>
</dbReference>
<feature type="compositionally biased region" description="Polar residues" evidence="1">
    <location>
        <begin position="391"/>
        <end position="401"/>
    </location>
</feature>
<sequence>MELNPLNKPKRKRTVNKAVFNSRDSGIFQKKMAAPSVSAFKPLPEWPDCRMLHFWQWTKEKRKRLRIAGKEYINAKGEVVPEKQPGPDCKCRRRCYEKVSKAVRMKLFKGYYALQSHDEQNAYLFGLIRKVPIARKRAEGSTRRTCTFNYYIRVGGQETQVCVKALANIHGVGKSKIHILCEKLGQSVLFPRDERGRHSKMPKKVSDETVELVKNHIYSILHTDKARDFLKDEKANNGPDVNITQMHKDFLDLYDPEYQEELTTHEQQSFQQSNFEVHDNEFRQHLGFNDNNPLANPDIPILPPTTKKKRKLMKDGRPEPLIRQWYYSKIFHDLYTTKEAIALRKKIIGWKCSEDFAIQKRARKQRQPKKLGAENQQGRQTNQQQLQRLTKSTNTGNPNQSITIATSPALQTNKIVHEVQIQNIPIKKKPVQVFQATQGQDMYSIYPMTILQDLAQIDTTQAVNLTHAQPIQQAQIRTIAPTHFQATVAQPLCSTNGMTISTGNLQALGVNITLPQNGNHYTTSHGVMSYKFE</sequence>
<dbReference type="HOGENOM" id="CLU_511234_0_0_1"/>
<name>E0VB91_PEDHC</name>